<gene>
    <name evidence="2" type="ORF">CEXT_613561</name>
</gene>
<keyword evidence="1" id="KW-0812">Transmembrane</keyword>
<evidence type="ECO:0000313" key="2">
    <source>
        <dbReference type="EMBL" id="GIZ01403.1"/>
    </source>
</evidence>
<evidence type="ECO:0000313" key="3">
    <source>
        <dbReference type="Proteomes" id="UP001054945"/>
    </source>
</evidence>
<keyword evidence="1" id="KW-1133">Transmembrane helix</keyword>
<feature type="transmembrane region" description="Helical" evidence="1">
    <location>
        <begin position="53"/>
        <end position="69"/>
    </location>
</feature>
<dbReference type="AlphaFoldDB" id="A0AAV4Y2W0"/>
<feature type="transmembrane region" description="Helical" evidence="1">
    <location>
        <begin position="20"/>
        <end position="47"/>
    </location>
</feature>
<name>A0AAV4Y2W0_CAEEX</name>
<comment type="caution">
    <text evidence="2">The sequence shown here is derived from an EMBL/GenBank/DDBJ whole genome shotgun (WGS) entry which is preliminary data.</text>
</comment>
<accession>A0AAV4Y2W0</accession>
<evidence type="ECO:0000256" key="1">
    <source>
        <dbReference type="SAM" id="Phobius"/>
    </source>
</evidence>
<dbReference type="EMBL" id="BPLR01018662">
    <property type="protein sequence ID" value="GIZ01403.1"/>
    <property type="molecule type" value="Genomic_DNA"/>
</dbReference>
<dbReference type="Proteomes" id="UP001054945">
    <property type="component" value="Unassembled WGS sequence"/>
</dbReference>
<proteinExistence type="predicted"/>
<sequence length="99" mass="11056">MYEGTQTTIKYINSPVLGMVIAFCGAVEACEFTMDILLTLTIAFAIYQKCGTNIFALSFISLGFYYPALRKAYREAKLMDSIEMSGLEKAAEIEMLNEL</sequence>
<keyword evidence="1" id="KW-0472">Membrane</keyword>
<reference evidence="2 3" key="1">
    <citation type="submission" date="2021-06" db="EMBL/GenBank/DDBJ databases">
        <title>Caerostris extrusa draft genome.</title>
        <authorList>
            <person name="Kono N."/>
            <person name="Arakawa K."/>
        </authorList>
    </citation>
    <scope>NUCLEOTIDE SEQUENCE [LARGE SCALE GENOMIC DNA]</scope>
</reference>
<protein>
    <submittedName>
        <fullName evidence="2">Uncharacterized protein</fullName>
    </submittedName>
</protein>
<organism evidence="2 3">
    <name type="scientific">Caerostris extrusa</name>
    <name type="common">Bark spider</name>
    <name type="synonym">Caerostris bankana</name>
    <dbReference type="NCBI Taxonomy" id="172846"/>
    <lineage>
        <taxon>Eukaryota</taxon>
        <taxon>Metazoa</taxon>
        <taxon>Ecdysozoa</taxon>
        <taxon>Arthropoda</taxon>
        <taxon>Chelicerata</taxon>
        <taxon>Arachnida</taxon>
        <taxon>Araneae</taxon>
        <taxon>Araneomorphae</taxon>
        <taxon>Entelegynae</taxon>
        <taxon>Araneoidea</taxon>
        <taxon>Araneidae</taxon>
        <taxon>Caerostris</taxon>
    </lineage>
</organism>
<keyword evidence="3" id="KW-1185">Reference proteome</keyword>